<dbReference type="EMBL" id="FNHO01000002">
    <property type="protein sequence ID" value="SDM08027.1"/>
    <property type="molecule type" value="Genomic_DNA"/>
</dbReference>
<accession>A0A8D4C263</accession>
<reference evidence="4 6" key="2">
    <citation type="submission" date="2016-10" db="EMBL/GenBank/DDBJ databases">
        <authorList>
            <person name="Varghese N."/>
            <person name="Submissions S."/>
        </authorList>
    </citation>
    <scope>NUCLEOTIDE SEQUENCE [LARGE SCALE GENOMIC DNA]</scope>
    <source>
        <strain evidence="4 6">DSM 6083</strain>
    </source>
</reference>
<evidence type="ECO:0000313" key="6">
    <source>
        <dbReference type="Proteomes" id="UP000182276"/>
    </source>
</evidence>
<dbReference type="Proteomes" id="UP000182276">
    <property type="component" value="Unassembled WGS sequence"/>
</dbReference>
<keyword evidence="1" id="KW-0472">Membrane</keyword>
<gene>
    <name evidence="3" type="ORF">CL52_13080</name>
    <name evidence="4" type="ORF">SAMN05660875_10298</name>
</gene>
<evidence type="ECO:0000313" key="4">
    <source>
        <dbReference type="EMBL" id="SDM08027.1"/>
    </source>
</evidence>
<reference evidence="5" key="1">
    <citation type="submission" date="2014-03" db="EMBL/GenBank/DDBJ databases">
        <title>Complete genome of Pseudomonas balearica DSM 6083T, a sewage water isolate from an enrichment with 2-methylnaphthalene.</title>
        <authorList>
            <person name="Salva-Serra F."/>
            <person name="Jaen-Luchoro D."/>
            <person name="Busquets A."/>
            <person name="Pena A."/>
            <person name="Gomila M."/>
            <person name="Bosch R."/>
            <person name="Nogales B."/>
            <person name="Garcia-Valdes E."/>
            <person name="Lalucat J."/>
            <person name="Bennasar A."/>
        </authorList>
    </citation>
    <scope>NUCLEOTIDE SEQUENCE [LARGE SCALE GENOMIC DNA]</scope>
    <source>
        <strain evidence="5">DSM 6083</strain>
    </source>
</reference>
<reference evidence="3 5" key="3">
    <citation type="journal article" name="Genome Announc.">
        <title>Complete Genome Sequence of Pseudomonas balearica DSM 6083T.</title>
        <authorList>
            <person name="Bennasar-Figueras A."/>
            <person name="Salva-Serra F."/>
            <person name="Jaen-Luchoro D."/>
            <person name="Segui C."/>
            <person name="Aliaga F."/>
            <person name="Busquets A."/>
            <person name="Gomila M."/>
            <person name="Moore E.R."/>
            <person name="Lalucat J."/>
        </authorList>
    </citation>
    <scope>NUCLEOTIDE SEQUENCE [LARGE SCALE GENOMIC DNA]</scope>
    <source>
        <strain evidence="5">DSM 6083</strain>
        <strain evidence="3">DSM6083</strain>
    </source>
</reference>
<keyword evidence="1" id="KW-0812">Transmembrane</keyword>
<feature type="domain" description="Copper resistance protein D" evidence="2">
    <location>
        <begin position="48"/>
        <end position="149"/>
    </location>
</feature>
<evidence type="ECO:0000256" key="1">
    <source>
        <dbReference type="SAM" id="Phobius"/>
    </source>
</evidence>
<dbReference type="AlphaFoldDB" id="A0A8D4C263"/>
<dbReference type="EMBL" id="CP007511">
    <property type="protein sequence ID" value="AJE15922.1"/>
    <property type="molecule type" value="Genomic_DNA"/>
</dbReference>
<evidence type="ECO:0000259" key="2">
    <source>
        <dbReference type="Pfam" id="PF05425"/>
    </source>
</evidence>
<evidence type="ECO:0000313" key="5">
    <source>
        <dbReference type="Proteomes" id="UP000031271"/>
    </source>
</evidence>
<sequence>MPFVALPYALHVLAAVIWVGGMFFAWMVLRPAAGSALQPAERLRLWSEVLRRFFAWVWVALLVLALSGVALWHLRFGAMEAAPRYVHLMAGAFLAMLAIFLRLQLLLLPALNRAVESQAWADGGQVLARIRRLVGINLLLGLATVVIASTRLSF</sequence>
<dbReference type="KEGG" id="pbm:CL52_13080"/>
<dbReference type="Pfam" id="PF05425">
    <property type="entry name" value="CopD"/>
    <property type="match status" value="1"/>
</dbReference>
<feature type="transmembrane region" description="Helical" evidence="1">
    <location>
        <begin position="6"/>
        <end position="29"/>
    </location>
</feature>
<keyword evidence="6" id="KW-1185">Reference proteome</keyword>
<protein>
    <submittedName>
        <fullName evidence="3 4">Membrane protein</fullName>
    </submittedName>
</protein>
<dbReference type="Proteomes" id="UP000031271">
    <property type="component" value="Chromosome"/>
</dbReference>
<dbReference type="GeneID" id="77260836"/>
<feature type="transmembrane region" description="Helical" evidence="1">
    <location>
        <begin position="132"/>
        <end position="152"/>
    </location>
</feature>
<organism evidence="3 5">
    <name type="scientific">Stutzerimonas balearica DSM 6083</name>
    <dbReference type="NCBI Taxonomy" id="1123016"/>
    <lineage>
        <taxon>Bacteria</taxon>
        <taxon>Pseudomonadati</taxon>
        <taxon>Pseudomonadota</taxon>
        <taxon>Gammaproteobacteria</taxon>
        <taxon>Pseudomonadales</taxon>
        <taxon>Pseudomonadaceae</taxon>
        <taxon>Stutzerimonas</taxon>
    </lineage>
</organism>
<feature type="transmembrane region" description="Helical" evidence="1">
    <location>
        <begin position="85"/>
        <end position="111"/>
    </location>
</feature>
<dbReference type="GO" id="GO:0016020">
    <property type="term" value="C:membrane"/>
    <property type="evidence" value="ECO:0007669"/>
    <property type="project" value="InterPro"/>
</dbReference>
<dbReference type="RefSeq" id="WP_041104440.1">
    <property type="nucleotide sequence ID" value="NZ_CP007511.1"/>
</dbReference>
<evidence type="ECO:0000313" key="3">
    <source>
        <dbReference type="EMBL" id="AJE15922.1"/>
    </source>
</evidence>
<keyword evidence="1" id="KW-1133">Transmembrane helix</keyword>
<dbReference type="InterPro" id="IPR008457">
    <property type="entry name" value="Cu-R_CopD_dom"/>
</dbReference>
<feature type="transmembrane region" description="Helical" evidence="1">
    <location>
        <begin position="49"/>
        <end position="73"/>
    </location>
</feature>
<name>A0A8D4C263_9GAMM</name>
<proteinExistence type="predicted"/>